<feature type="region of interest" description="Disordered" evidence="13">
    <location>
        <begin position="130"/>
        <end position="150"/>
    </location>
</feature>
<dbReference type="GO" id="GO:0000706">
    <property type="term" value="P:meiotic DNA double-strand break processing"/>
    <property type="evidence" value="ECO:0007669"/>
    <property type="project" value="TreeGrafter"/>
</dbReference>
<dbReference type="CDD" id="cd00223">
    <property type="entry name" value="TOPRIM_TopoIIB_SPO"/>
    <property type="match status" value="1"/>
</dbReference>
<evidence type="ECO:0000256" key="3">
    <source>
        <dbReference type="ARBA" id="ARBA00004123"/>
    </source>
</evidence>
<dbReference type="PRINTS" id="PR01550">
    <property type="entry name" value="TOP6AFAMILY"/>
</dbReference>
<dbReference type="GO" id="GO:0005524">
    <property type="term" value="F:ATP binding"/>
    <property type="evidence" value="ECO:0007669"/>
    <property type="project" value="InterPro"/>
</dbReference>
<dbReference type="STRING" id="181874.A0A409W6B8"/>
<keyword evidence="11" id="KW-0539">Nucleus</keyword>
<feature type="domain" description="Spo11/DNA topoisomerase VI subunit A N-terminal" evidence="14">
    <location>
        <begin position="193"/>
        <end position="253"/>
    </location>
</feature>
<dbReference type="GO" id="GO:0003677">
    <property type="term" value="F:DNA binding"/>
    <property type="evidence" value="ECO:0007669"/>
    <property type="project" value="UniProtKB-UniRule"/>
</dbReference>
<evidence type="ECO:0000259" key="14">
    <source>
        <dbReference type="Pfam" id="PF04406"/>
    </source>
</evidence>
<keyword evidence="6" id="KW-0479">Metal-binding</keyword>
<dbReference type="GO" id="GO:0000228">
    <property type="term" value="C:nuclear chromosome"/>
    <property type="evidence" value="ECO:0007669"/>
    <property type="project" value="TreeGrafter"/>
</dbReference>
<dbReference type="PRINTS" id="PR01551">
    <property type="entry name" value="SPO11HOMOLOG"/>
</dbReference>
<comment type="caution">
    <text evidence="16">The sequence shown here is derived from an EMBL/GenBank/DDBJ whole genome shotgun (WGS) entry which is preliminary data.</text>
</comment>
<sequence>MSTFPNHFLYSDDEVFFDEMEEDYDALEYAEDLLDSPEPLFHNTAENEFSDIDWISEAGYMLEDSFGPIDEDVFDESQDGVQPEDESQTSVAEGELDSTQSSAVPEVIDHIENFVLGFLNQVLEMLPDRKVTGSEESGSESDSPSTSIRAKRKKIEIPLVDRRKEPSQDSTQWFRFIKYLHYPKKAPQGSLRPFAQIFRLLEVAHCASINNMPTTKRDVYYQDVALFGSQKVVDTFVDDLAATFDVERSDLHIRSSCKGLICGSTMKIRLLSGEEIECKDTESTLIPAGEDIETFIVDDSLSWVLVVEKEAVFQTLVKLEVTKGVSMPGNGIIITGKGYPDVSTRHLVKSLADALPRSIPICGLVDADPYGVDILSVYKYGSRALRHENDKLAARRIRWLGVCVSELARYDFVEMIRNCVGSIADQMLSWFSFGIDRDELLPLSSRDQNKIISLLKRSDLPLPKKWKKELQYMLHTRRKAEIEILCSSPSSNLPLGTDSQHTDIPSSQNAPKGTPGSESALPSKGRTALLQQCLSVRISELIDKASGQRENAKLQSSHSEEPVALMIEGEEEELTEEISIWD</sequence>
<dbReference type="AlphaFoldDB" id="A0A409W6B8"/>
<dbReference type="Gene3D" id="1.10.10.10">
    <property type="entry name" value="Winged helix-like DNA-binding domain superfamily/Winged helix DNA-binding domain"/>
    <property type="match status" value="1"/>
</dbReference>
<dbReference type="PANTHER" id="PTHR10848:SF0">
    <property type="entry name" value="MEIOTIC RECOMBINATION PROTEIN SPO11"/>
    <property type="match status" value="1"/>
</dbReference>
<evidence type="ECO:0000256" key="12">
    <source>
        <dbReference type="PROSITE-ProRule" id="PRU01385"/>
    </source>
</evidence>
<dbReference type="GO" id="GO:0046872">
    <property type="term" value="F:metal ion binding"/>
    <property type="evidence" value="ECO:0007669"/>
    <property type="project" value="UniProtKB-KW"/>
</dbReference>
<organism evidence="16 17">
    <name type="scientific">Panaeolus cyanescens</name>
    <dbReference type="NCBI Taxonomy" id="181874"/>
    <lineage>
        <taxon>Eukaryota</taxon>
        <taxon>Fungi</taxon>
        <taxon>Dikarya</taxon>
        <taxon>Basidiomycota</taxon>
        <taxon>Agaricomycotina</taxon>
        <taxon>Agaricomycetes</taxon>
        <taxon>Agaricomycetidae</taxon>
        <taxon>Agaricales</taxon>
        <taxon>Agaricineae</taxon>
        <taxon>Galeropsidaceae</taxon>
        <taxon>Panaeolus</taxon>
    </lineage>
</organism>
<feature type="compositionally biased region" description="Acidic residues" evidence="13">
    <location>
        <begin position="69"/>
        <end position="87"/>
    </location>
</feature>
<dbReference type="InterPro" id="IPR034136">
    <property type="entry name" value="TOPRIM_Topo6A/Spo11"/>
</dbReference>
<dbReference type="Proteomes" id="UP000284842">
    <property type="component" value="Unassembled WGS sequence"/>
</dbReference>
<evidence type="ECO:0000259" key="15">
    <source>
        <dbReference type="Pfam" id="PF21180"/>
    </source>
</evidence>
<feature type="compositionally biased region" description="Polar residues" evidence="13">
    <location>
        <begin position="491"/>
        <end position="511"/>
    </location>
</feature>
<evidence type="ECO:0000256" key="5">
    <source>
        <dbReference type="ARBA" id="ARBA00012895"/>
    </source>
</evidence>
<dbReference type="GO" id="GO:0003918">
    <property type="term" value="F:DNA topoisomerase type II (double strand cut, ATP-hydrolyzing) activity"/>
    <property type="evidence" value="ECO:0007669"/>
    <property type="project" value="UniProtKB-UniRule"/>
</dbReference>
<keyword evidence="10 12" id="KW-0413">Isomerase</keyword>
<dbReference type="SUPFAM" id="SSF56726">
    <property type="entry name" value="DNA topoisomerase IV, alpha subunit"/>
    <property type="match status" value="1"/>
</dbReference>
<dbReference type="PROSITE" id="PS52041">
    <property type="entry name" value="TOPO_IIB"/>
    <property type="match status" value="1"/>
</dbReference>
<evidence type="ECO:0000256" key="1">
    <source>
        <dbReference type="ARBA" id="ARBA00000185"/>
    </source>
</evidence>
<evidence type="ECO:0000256" key="11">
    <source>
        <dbReference type="ARBA" id="ARBA00023242"/>
    </source>
</evidence>
<dbReference type="OrthoDB" id="5377392at2759"/>
<evidence type="ECO:0000256" key="4">
    <source>
        <dbReference type="ARBA" id="ARBA00006559"/>
    </source>
</evidence>
<evidence type="ECO:0000256" key="10">
    <source>
        <dbReference type="ARBA" id="ARBA00023235"/>
    </source>
</evidence>
<reference evidence="16 17" key="1">
    <citation type="journal article" date="2018" name="Evol. Lett.">
        <title>Horizontal gene cluster transfer increased hallucinogenic mushroom diversity.</title>
        <authorList>
            <person name="Reynolds H.T."/>
            <person name="Vijayakumar V."/>
            <person name="Gluck-Thaler E."/>
            <person name="Korotkin H.B."/>
            <person name="Matheny P.B."/>
            <person name="Slot J.C."/>
        </authorList>
    </citation>
    <scope>NUCLEOTIDE SEQUENCE [LARGE SCALE GENOMIC DNA]</scope>
    <source>
        <strain evidence="16 17">2629</strain>
    </source>
</reference>
<evidence type="ECO:0000313" key="16">
    <source>
        <dbReference type="EMBL" id="PPQ74057.1"/>
    </source>
</evidence>
<dbReference type="Pfam" id="PF21180">
    <property type="entry name" value="TOP6A-Spo11_Toprim"/>
    <property type="match status" value="1"/>
</dbReference>
<evidence type="ECO:0000256" key="8">
    <source>
        <dbReference type="ARBA" id="ARBA00023029"/>
    </source>
</evidence>
<evidence type="ECO:0000256" key="2">
    <source>
        <dbReference type="ARBA" id="ARBA00001946"/>
    </source>
</evidence>
<accession>A0A409W6B8</accession>
<evidence type="ECO:0000256" key="13">
    <source>
        <dbReference type="SAM" id="MobiDB-lite"/>
    </source>
</evidence>
<evidence type="ECO:0000256" key="6">
    <source>
        <dbReference type="ARBA" id="ARBA00022723"/>
    </source>
</evidence>
<dbReference type="GO" id="GO:0007131">
    <property type="term" value="P:reciprocal meiotic recombination"/>
    <property type="evidence" value="ECO:0007669"/>
    <property type="project" value="TreeGrafter"/>
</dbReference>
<keyword evidence="17" id="KW-1185">Reference proteome</keyword>
<keyword evidence="7" id="KW-0460">Magnesium</keyword>
<dbReference type="FunCoup" id="A0A409W6B8">
    <property type="interactions" value="84"/>
</dbReference>
<dbReference type="InterPro" id="IPR036388">
    <property type="entry name" value="WH-like_DNA-bd_sf"/>
</dbReference>
<dbReference type="GO" id="GO:0042138">
    <property type="term" value="P:meiotic DNA double-strand break formation"/>
    <property type="evidence" value="ECO:0007669"/>
    <property type="project" value="InterPro"/>
</dbReference>
<proteinExistence type="inferred from homology"/>
<evidence type="ECO:0000256" key="9">
    <source>
        <dbReference type="ARBA" id="ARBA00023125"/>
    </source>
</evidence>
<dbReference type="InParanoid" id="A0A409W6B8"/>
<dbReference type="InterPro" id="IPR036078">
    <property type="entry name" value="Spo11/TopoVI_A_sf"/>
</dbReference>
<dbReference type="EMBL" id="NHTK01005779">
    <property type="protein sequence ID" value="PPQ74057.1"/>
    <property type="molecule type" value="Genomic_DNA"/>
</dbReference>
<comment type="similarity">
    <text evidence="4 12">Belongs to the TOP6A family.</text>
</comment>
<dbReference type="Pfam" id="PF04406">
    <property type="entry name" value="TP6A_N"/>
    <property type="match status" value="1"/>
</dbReference>
<feature type="compositionally biased region" description="Low complexity" evidence="13">
    <location>
        <begin position="134"/>
        <end position="147"/>
    </location>
</feature>
<comment type="cofactor">
    <cofactor evidence="2">
        <name>Mg(2+)</name>
        <dbReference type="ChEBI" id="CHEBI:18420"/>
    </cofactor>
</comment>
<evidence type="ECO:0000256" key="7">
    <source>
        <dbReference type="ARBA" id="ARBA00022842"/>
    </source>
</evidence>
<keyword evidence="9 12" id="KW-0238">DNA-binding</keyword>
<dbReference type="EC" id="5.6.2.2" evidence="5"/>
<dbReference type="InterPro" id="IPR013049">
    <property type="entry name" value="Spo11/TopoVI_A_N"/>
</dbReference>
<feature type="domain" description="Topoisomerase 6 subunit A/Spo11 TOPRIM" evidence="15">
    <location>
        <begin position="303"/>
        <end position="488"/>
    </location>
</feature>
<name>A0A409W6B8_9AGAR</name>
<feature type="active site" description="O-(5'-phospho-DNA)-tyrosine intermediate" evidence="12">
    <location>
        <position position="221"/>
    </location>
</feature>
<comment type="catalytic activity">
    <reaction evidence="1 12">
        <text>ATP-dependent breakage, passage and rejoining of double-stranded DNA.</text>
        <dbReference type="EC" id="5.6.2.2"/>
    </reaction>
</comment>
<dbReference type="Gene3D" id="3.40.1360.10">
    <property type="match status" value="1"/>
</dbReference>
<dbReference type="InterPro" id="IPR002815">
    <property type="entry name" value="Spo11/TopoVI_A"/>
</dbReference>
<gene>
    <name evidence="16" type="ORF">CVT24_012950</name>
</gene>
<comment type="subcellular location">
    <subcellularLocation>
        <location evidence="3">Nucleus</location>
    </subcellularLocation>
</comment>
<evidence type="ECO:0000313" key="17">
    <source>
        <dbReference type="Proteomes" id="UP000284842"/>
    </source>
</evidence>
<dbReference type="PANTHER" id="PTHR10848">
    <property type="entry name" value="MEIOTIC RECOMBINATION PROTEIN SPO11"/>
    <property type="match status" value="1"/>
</dbReference>
<feature type="region of interest" description="Disordered" evidence="13">
    <location>
        <begin position="69"/>
        <end position="101"/>
    </location>
</feature>
<keyword evidence="8 12" id="KW-0799">Topoisomerase</keyword>
<dbReference type="InterPro" id="IPR013048">
    <property type="entry name" value="Meiotic_Spo11"/>
</dbReference>
<protein>
    <recommendedName>
        <fullName evidence="5">DNA topoisomerase (ATP-hydrolyzing)</fullName>
        <ecNumber evidence="5">5.6.2.2</ecNumber>
    </recommendedName>
</protein>
<feature type="region of interest" description="Disordered" evidence="13">
    <location>
        <begin position="491"/>
        <end position="524"/>
    </location>
</feature>